<evidence type="ECO:0000256" key="1">
    <source>
        <dbReference type="SAM" id="SignalP"/>
    </source>
</evidence>
<sequence length="603" mass="67713">MLFLSFYILLQCYGILCGKIQVNTYRIISPAKMDHNFQNILDDELETAADIFIQSSEDFSVAFELQEEHLIESILITADTTNETIHQIHVGYLEPTTQRSLPFKCEHLNSVEFCHFPCVNGNLSLPVLGTHIFWTLRQIGQGSWARIYEVSFEGTPVKSQNIDQNSLVSIAWRKPFIIKKLLPTDEKYCREQYWQIVDSSLPRRVFKVPETMVVYFGRNYIIKELQITIPSNDNLECQLRFGSFEVRNLTINVRSDCKPIDDHDGYMQFSCKPQSLDNLPFNQVEFSTDEINKLKILGVPIQYPTLTLSTSEATNSEGSPVFDVVCTAVPCAESCDSLGEVATCDGLMLLRQPLHGGASSVVIHHGQLRPLWSELLQDLTITVNQDSRMVARIPRKAVFRRNYSVAYLGGRQELKDGTSGVIVLSTSGNGGYFQMAARALTLAFTLQTKVEWVEDGQPKSSEASHPQEDVVRLFPDVEALANYTITASSVVPNDVYPDIRDGETVTYHWGFPGQPSSVVTDVFRIVDADKEPSEFVRAWVVSKTDSLLHILVFCQHSNSTSTFNNEVSVELLSYGCGPDEEPNLSATFGLNGQHVNLPRRGLI</sequence>
<dbReference type="AlphaFoldDB" id="A0A5K3EK50"/>
<keyword evidence="1" id="KW-0732">Signal</keyword>
<dbReference type="WBParaSite" id="MCU_000826-RF">
    <property type="protein sequence ID" value="MCU_000826-RF"/>
    <property type="gene ID" value="MCU_000826"/>
</dbReference>
<organism evidence="2">
    <name type="scientific">Mesocestoides corti</name>
    <name type="common">Flatworm</name>
    <dbReference type="NCBI Taxonomy" id="53468"/>
    <lineage>
        <taxon>Eukaryota</taxon>
        <taxon>Metazoa</taxon>
        <taxon>Spiralia</taxon>
        <taxon>Lophotrochozoa</taxon>
        <taxon>Platyhelminthes</taxon>
        <taxon>Cestoda</taxon>
        <taxon>Eucestoda</taxon>
        <taxon>Cyclophyllidea</taxon>
        <taxon>Mesocestoididae</taxon>
        <taxon>Mesocestoides</taxon>
    </lineage>
</organism>
<reference evidence="2" key="1">
    <citation type="submission" date="2019-11" db="UniProtKB">
        <authorList>
            <consortium name="WormBaseParasite"/>
        </authorList>
    </citation>
    <scope>IDENTIFICATION</scope>
</reference>
<accession>A0A5K3EK50</accession>
<protein>
    <submittedName>
        <fullName evidence="2">Ig-like domain-containing protein</fullName>
    </submittedName>
</protein>
<name>A0A5K3EK50_MESCO</name>
<evidence type="ECO:0000313" key="2">
    <source>
        <dbReference type="WBParaSite" id="MCU_000826-RF"/>
    </source>
</evidence>
<proteinExistence type="predicted"/>
<feature type="chain" id="PRO_5024321089" evidence="1">
    <location>
        <begin position="18"/>
        <end position="603"/>
    </location>
</feature>
<feature type="signal peptide" evidence="1">
    <location>
        <begin position="1"/>
        <end position="17"/>
    </location>
</feature>